<organism evidence="2">
    <name type="scientific">Bacteriophage sp</name>
    <dbReference type="NCBI Taxonomy" id="38018"/>
    <lineage>
        <taxon>Viruses</taxon>
    </lineage>
</organism>
<proteinExistence type="predicted"/>
<feature type="domain" description="Calcineurin-like phosphoesterase" evidence="1">
    <location>
        <begin position="3"/>
        <end position="166"/>
    </location>
</feature>
<dbReference type="InterPro" id="IPR024654">
    <property type="entry name" value="Calcineurin-like_PHP_lpxH"/>
</dbReference>
<evidence type="ECO:0000313" key="2">
    <source>
        <dbReference type="EMBL" id="DAD55573.1"/>
    </source>
</evidence>
<dbReference type="InterPro" id="IPR029052">
    <property type="entry name" value="Metallo-depent_PP-like"/>
</dbReference>
<evidence type="ECO:0000259" key="1">
    <source>
        <dbReference type="Pfam" id="PF12850"/>
    </source>
</evidence>
<protein>
    <recommendedName>
        <fullName evidence="1">Calcineurin-like phosphoesterase domain-containing protein</fullName>
    </recommendedName>
</protein>
<name>A0A8D9UHG7_9VIRU</name>
<dbReference type="EMBL" id="BK029940">
    <property type="protein sequence ID" value="DAD55573.1"/>
    <property type="molecule type" value="Genomic_DNA"/>
</dbReference>
<dbReference type="Gene3D" id="3.60.21.10">
    <property type="match status" value="1"/>
</dbReference>
<dbReference type="Pfam" id="PF12850">
    <property type="entry name" value="Metallophos_2"/>
    <property type="match status" value="1"/>
</dbReference>
<dbReference type="SUPFAM" id="SSF56300">
    <property type="entry name" value="Metallo-dependent phosphatases"/>
    <property type="match status" value="1"/>
</dbReference>
<reference evidence="2" key="1">
    <citation type="journal article" date="2021" name="Proc. Natl. Acad. Sci. U.S.A.">
        <title>A Catalog of Tens of Thousands of Viruses from Human Metagenomes Reveals Hidden Associations with Chronic Diseases.</title>
        <authorList>
            <person name="Tisza M.J."/>
            <person name="Buck C.B."/>
        </authorList>
    </citation>
    <scope>NUCLEOTIDE SEQUENCE</scope>
    <source>
        <strain evidence="2">CtOZu12</strain>
    </source>
</reference>
<sequence>MELDLISRWNKQVSNADHVYVLGDFLWKAGSDEWIRILNKLHGNIHLIQGNHDCKQYSTGVKKKLAEICHYKEVTETVDGKPYRVILSHFAILSYYGSCYDNCFHLHGHTHITKEQDLVEDFAKMAKEKLENSNGNEYLNRAQMINVGCMMPYMNYTPQTFEYLLMKYKKGEIKA</sequence>
<accession>A0A8D9UHG7</accession>